<organism evidence="3 4">
    <name type="scientific">Streptomyces thioluteus</name>
    <dbReference type="NCBI Taxonomy" id="66431"/>
    <lineage>
        <taxon>Bacteria</taxon>
        <taxon>Bacillati</taxon>
        <taxon>Actinomycetota</taxon>
        <taxon>Actinomycetes</taxon>
        <taxon>Kitasatosporales</taxon>
        <taxon>Streptomycetaceae</taxon>
        <taxon>Streptomyces</taxon>
    </lineage>
</organism>
<accession>A0ABP6JEQ8</accession>
<keyword evidence="2" id="KW-0472">Membrane</keyword>
<proteinExistence type="predicted"/>
<gene>
    <name evidence="3" type="ORF">GCM10020221_28220</name>
</gene>
<evidence type="ECO:0000256" key="1">
    <source>
        <dbReference type="SAM" id="MobiDB-lite"/>
    </source>
</evidence>
<name>A0ABP6JEQ8_STRTU</name>
<evidence type="ECO:0000313" key="4">
    <source>
        <dbReference type="Proteomes" id="UP001501102"/>
    </source>
</evidence>
<feature type="region of interest" description="Disordered" evidence="1">
    <location>
        <begin position="92"/>
        <end position="124"/>
    </location>
</feature>
<protein>
    <submittedName>
        <fullName evidence="3">Uncharacterized protein</fullName>
    </submittedName>
</protein>
<keyword evidence="2" id="KW-1133">Transmembrane helix</keyword>
<sequence>MWAIIVGLVLGLIAKAILPGKQRIPLLLRDHLRHDRGGAGQLGASGLGCGTPHGIDWIRHVLQVIGAVVVVALGTGVWVACARPSLGRLTPPPTRPFSISPGAPPVGPASRCARVGRGSAPAPP</sequence>
<evidence type="ECO:0000313" key="3">
    <source>
        <dbReference type="EMBL" id="GAA2930773.1"/>
    </source>
</evidence>
<reference evidence="4" key="1">
    <citation type="journal article" date="2019" name="Int. J. Syst. Evol. Microbiol.">
        <title>The Global Catalogue of Microorganisms (GCM) 10K type strain sequencing project: providing services to taxonomists for standard genome sequencing and annotation.</title>
        <authorList>
            <consortium name="The Broad Institute Genomics Platform"/>
            <consortium name="The Broad Institute Genome Sequencing Center for Infectious Disease"/>
            <person name="Wu L."/>
            <person name="Ma J."/>
        </authorList>
    </citation>
    <scope>NUCLEOTIDE SEQUENCE [LARGE SCALE GENOMIC DNA]</scope>
    <source>
        <strain evidence="4">JCM 4087</strain>
    </source>
</reference>
<keyword evidence="2" id="KW-0812">Transmembrane</keyword>
<dbReference type="EMBL" id="BAAAXZ010000108">
    <property type="protein sequence ID" value="GAA2930773.1"/>
    <property type="molecule type" value="Genomic_DNA"/>
</dbReference>
<dbReference type="Proteomes" id="UP001501102">
    <property type="component" value="Unassembled WGS sequence"/>
</dbReference>
<feature type="transmembrane region" description="Helical" evidence="2">
    <location>
        <begin position="61"/>
        <end position="81"/>
    </location>
</feature>
<evidence type="ECO:0000256" key="2">
    <source>
        <dbReference type="SAM" id="Phobius"/>
    </source>
</evidence>
<keyword evidence="4" id="KW-1185">Reference proteome</keyword>
<comment type="caution">
    <text evidence="3">The sequence shown here is derived from an EMBL/GenBank/DDBJ whole genome shotgun (WGS) entry which is preliminary data.</text>
</comment>